<keyword evidence="3" id="KW-0862">Zinc</keyword>
<gene>
    <name evidence="5" type="ORF">MFIFM68171_06588</name>
</gene>
<protein>
    <recommendedName>
        <fullName evidence="4">MYND-type domain-containing protein</fullName>
    </recommendedName>
</protein>
<dbReference type="InterPro" id="IPR002893">
    <property type="entry name" value="Znf_MYND"/>
</dbReference>
<evidence type="ECO:0000256" key="2">
    <source>
        <dbReference type="ARBA" id="ARBA00022771"/>
    </source>
</evidence>
<name>A0ABQ0GF39_9PEZI</name>
<evidence type="ECO:0000256" key="1">
    <source>
        <dbReference type="ARBA" id="ARBA00022723"/>
    </source>
</evidence>
<evidence type="ECO:0000313" key="6">
    <source>
        <dbReference type="Proteomes" id="UP001628179"/>
    </source>
</evidence>
<dbReference type="GeneID" id="98177331"/>
<keyword evidence="1" id="KW-0479">Metal-binding</keyword>
<feature type="domain" description="MYND-type" evidence="4">
    <location>
        <begin position="517"/>
        <end position="555"/>
    </location>
</feature>
<evidence type="ECO:0000313" key="5">
    <source>
        <dbReference type="EMBL" id="GAB1316378.1"/>
    </source>
</evidence>
<keyword evidence="6" id="KW-1185">Reference proteome</keyword>
<proteinExistence type="predicted"/>
<comment type="caution">
    <text evidence="5">The sequence shown here is derived from an EMBL/GenBank/DDBJ whole genome shotgun (WGS) entry which is preliminary data.</text>
</comment>
<organism evidence="5 6">
    <name type="scientific">Madurella fahalii</name>
    <dbReference type="NCBI Taxonomy" id="1157608"/>
    <lineage>
        <taxon>Eukaryota</taxon>
        <taxon>Fungi</taxon>
        <taxon>Dikarya</taxon>
        <taxon>Ascomycota</taxon>
        <taxon>Pezizomycotina</taxon>
        <taxon>Sordariomycetes</taxon>
        <taxon>Sordariomycetidae</taxon>
        <taxon>Sordariales</taxon>
        <taxon>Sordariales incertae sedis</taxon>
        <taxon>Madurella</taxon>
    </lineage>
</organism>
<dbReference type="RefSeq" id="XP_070918109.1">
    <property type="nucleotide sequence ID" value="XM_071062008.1"/>
</dbReference>
<keyword evidence="2" id="KW-0863">Zinc-finger</keyword>
<dbReference type="Pfam" id="PF14441">
    <property type="entry name" value="OTT_1508_deam"/>
    <property type="match status" value="1"/>
</dbReference>
<sequence length="683" mass="77123">MNYHLLQVTKPSEEQGDDFWLRATLLRNKTERFDWEANGLDRARFEALTKLLRLRYHGQVGAPTHFDESHLDAPDDGDFALDDVDSAEVSTLVNFGTGRLQRAFLDRLAELVANEKGGRHVSATLMTNSHDGVRVFVARNSKFRPRNEAFLRCIEALFRRIAEDEDTSSPDDLWTLIFKHYEARIHDYICDLRQILKRYKHGEQQKSRSRFAGHLRELYDAVFAQYASNAERNGALVVQAHQLYKSFSEVDFSELWPPGSRSLRISLGFLGRVRTSFCVIVRAAERLLGMANISISTVDCPTPCKTSTSEHGQSWTLSRLFKHLGYAFTDDGVSDLLAVGEKRPRWAKHKLAQEFDKLKSSTWEVHAEMQLLQLYIQPPTTGRAGTSAVDYIGCSKKSCFLCWHFLAIFNGVKTRGPTTDRIKSSVRDLESLMRAEIMNRDAVVLPQAKESTLGASTMSTVLPGSYIPSATSMISRYVENERLSLLVKASSAEEAPYDDETVAEPFITEAVATSGRCGAFDCEKATTRRCSHCNGAWFCIVSCEDEAADQHLFACSHRPITTADLLRRDCLYGSHPEDPQAVLEEKIIELFSALPENCRGGYYTWFLRHRAIPRSQGLSGPGGSGEAYRTLTSWAKQYCFVFLALLLDSKHPPPIMRDLDHWFEFGYVACSNAYEENSLSDLY</sequence>
<evidence type="ECO:0000259" key="4">
    <source>
        <dbReference type="PROSITE" id="PS01360"/>
    </source>
</evidence>
<dbReference type="PROSITE" id="PS01360">
    <property type="entry name" value="ZF_MYND_1"/>
    <property type="match status" value="1"/>
</dbReference>
<dbReference type="InterPro" id="IPR027796">
    <property type="entry name" value="OTT_1508_deam-like"/>
</dbReference>
<dbReference type="EMBL" id="BAAFSV010000003">
    <property type="protein sequence ID" value="GAB1316378.1"/>
    <property type="molecule type" value="Genomic_DNA"/>
</dbReference>
<dbReference type="Proteomes" id="UP001628179">
    <property type="component" value="Unassembled WGS sequence"/>
</dbReference>
<reference evidence="5 6" key="1">
    <citation type="submission" date="2024-09" db="EMBL/GenBank/DDBJ databases">
        <title>Itraconazole resistance in Madurella fahalii resulting from another homologue of gene encoding cytochrome P450 14-alpha sterol demethylase (CYP51).</title>
        <authorList>
            <person name="Yoshioka I."/>
            <person name="Fahal A.H."/>
            <person name="Kaneko S."/>
            <person name="Yaguchi T."/>
        </authorList>
    </citation>
    <scope>NUCLEOTIDE SEQUENCE [LARGE SCALE GENOMIC DNA]</scope>
    <source>
        <strain evidence="5 6">IFM 68171</strain>
    </source>
</reference>
<accession>A0ABQ0GF39</accession>
<evidence type="ECO:0000256" key="3">
    <source>
        <dbReference type="ARBA" id="ARBA00022833"/>
    </source>
</evidence>